<feature type="non-terminal residue" evidence="3">
    <location>
        <position position="1"/>
    </location>
</feature>
<proteinExistence type="predicted"/>
<dbReference type="EMBL" id="MU858050">
    <property type="protein sequence ID" value="KAK4218908.1"/>
    <property type="molecule type" value="Genomic_DNA"/>
</dbReference>
<feature type="domain" description="Nephrocystin 3-like N-terminal" evidence="2">
    <location>
        <begin position="17"/>
        <end position="190"/>
    </location>
</feature>
<evidence type="ECO:0000259" key="2">
    <source>
        <dbReference type="Pfam" id="PF24883"/>
    </source>
</evidence>
<sequence>EPKAMESLERKAQASTIFLSWLQSGGGVFHISGKAGSGKSTLMKFLCHHERTNEELQTWATSKKKILVFASFYFWNSGDNMQMSLEGLLRSILFETLKRCPELIPAVFPEHWRGLENDMFYVPGHLFKSADITKAFNKLTSQGTFPEHCFCFFIDGLDEYKGESQGYLQLVKMLQRWASSEDVKICASSRPHIEFDKLGLENKRFHLHQYTAHDIYLFSRQMIERDDNFDYIEDSYLGLVGRIVELSEGVFLWARLVVSSLLAGMLRHDTIKSLEEKLKVTPRGIDELYDSILDSLDAHDRKRAVKLLFATAYYPFADVPLNCLTYGWLDDLDNPDFPPVDGRNPTSWRPASTMVEDVQRQLKSLTKGLLDTAAAPMHGPRQKYWDMELLGPLIVVQFSHRTVKDFVIARLGPDEGGSQHPILLEAESYYRLILADLTLGTPNYRRAYWNAFMLPAVSYHRSLFYHPISFRLLDGFSRVLSSENNNSHVHAMGCFFEGTGVTPMSFIHMAAFVGEKDYVFREISAKPDLHKGEYHLHVLLSAALGGHRDFVSGLIAKGLSPNDMITQASEDLSLPVWAVFLAHNIWYENSTDHLDVLEVILNESWVDVTSCTFCVDETLTLFVNDGDVGREKELPSYHLGKITVEDIIQGLQNVQPEEKDRLLYLLNRNKQGSWIQYMRRFLSGFTSASNQSSDLRMITLSDIPDLFPAARKFGAEFCENDELRVTTHIDSMGRLEGFEG</sequence>
<dbReference type="InterPro" id="IPR027417">
    <property type="entry name" value="P-loop_NTPase"/>
</dbReference>
<dbReference type="PANTHER" id="PTHR10039">
    <property type="entry name" value="AMELOGENIN"/>
    <property type="match status" value="1"/>
</dbReference>
<accession>A0AAN6YI52</accession>
<keyword evidence="1" id="KW-0677">Repeat</keyword>
<dbReference type="Pfam" id="PF24883">
    <property type="entry name" value="NPHP3_N"/>
    <property type="match status" value="1"/>
</dbReference>
<evidence type="ECO:0000313" key="4">
    <source>
        <dbReference type="Proteomes" id="UP001301769"/>
    </source>
</evidence>
<reference evidence="3" key="1">
    <citation type="journal article" date="2023" name="Mol. Phylogenet. Evol.">
        <title>Genome-scale phylogeny and comparative genomics of the fungal order Sordariales.</title>
        <authorList>
            <person name="Hensen N."/>
            <person name="Bonometti L."/>
            <person name="Westerberg I."/>
            <person name="Brannstrom I.O."/>
            <person name="Guillou S."/>
            <person name="Cros-Aarteil S."/>
            <person name="Calhoun S."/>
            <person name="Haridas S."/>
            <person name="Kuo A."/>
            <person name="Mondo S."/>
            <person name="Pangilinan J."/>
            <person name="Riley R."/>
            <person name="LaButti K."/>
            <person name="Andreopoulos B."/>
            <person name="Lipzen A."/>
            <person name="Chen C."/>
            <person name="Yan M."/>
            <person name="Daum C."/>
            <person name="Ng V."/>
            <person name="Clum A."/>
            <person name="Steindorff A."/>
            <person name="Ohm R.A."/>
            <person name="Martin F."/>
            <person name="Silar P."/>
            <person name="Natvig D.O."/>
            <person name="Lalanne C."/>
            <person name="Gautier V."/>
            <person name="Ament-Velasquez S.L."/>
            <person name="Kruys A."/>
            <person name="Hutchinson M.I."/>
            <person name="Powell A.J."/>
            <person name="Barry K."/>
            <person name="Miller A.N."/>
            <person name="Grigoriev I.V."/>
            <person name="Debuchy R."/>
            <person name="Gladieux P."/>
            <person name="Hiltunen Thoren M."/>
            <person name="Johannesson H."/>
        </authorList>
    </citation>
    <scope>NUCLEOTIDE SEQUENCE</scope>
    <source>
        <strain evidence="3">PSN293</strain>
    </source>
</reference>
<dbReference type="PANTHER" id="PTHR10039:SF5">
    <property type="entry name" value="NACHT DOMAIN-CONTAINING PROTEIN"/>
    <property type="match status" value="1"/>
</dbReference>
<reference evidence="3" key="2">
    <citation type="submission" date="2023-05" db="EMBL/GenBank/DDBJ databases">
        <authorList>
            <consortium name="Lawrence Berkeley National Laboratory"/>
            <person name="Steindorff A."/>
            <person name="Hensen N."/>
            <person name="Bonometti L."/>
            <person name="Westerberg I."/>
            <person name="Brannstrom I.O."/>
            <person name="Guillou S."/>
            <person name="Cros-Aarteil S."/>
            <person name="Calhoun S."/>
            <person name="Haridas S."/>
            <person name="Kuo A."/>
            <person name="Mondo S."/>
            <person name="Pangilinan J."/>
            <person name="Riley R."/>
            <person name="Labutti K."/>
            <person name="Andreopoulos B."/>
            <person name="Lipzen A."/>
            <person name="Chen C."/>
            <person name="Yanf M."/>
            <person name="Daum C."/>
            <person name="Ng V."/>
            <person name="Clum A."/>
            <person name="Ohm R."/>
            <person name="Martin F."/>
            <person name="Silar P."/>
            <person name="Natvig D."/>
            <person name="Lalanne C."/>
            <person name="Gautier V."/>
            <person name="Ament-Velasquez S.L."/>
            <person name="Kruys A."/>
            <person name="Hutchinson M.I."/>
            <person name="Powell A.J."/>
            <person name="Barry K."/>
            <person name="Miller A.N."/>
            <person name="Grigoriev I.V."/>
            <person name="Debuchy R."/>
            <person name="Gladieux P."/>
            <person name="Thoren M.H."/>
            <person name="Johannesson H."/>
        </authorList>
    </citation>
    <scope>NUCLEOTIDE SEQUENCE</scope>
    <source>
        <strain evidence="3">PSN293</strain>
    </source>
</reference>
<dbReference type="SUPFAM" id="SSF52540">
    <property type="entry name" value="P-loop containing nucleoside triphosphate hydrolases"/>
    <property type="match status" value="1"/>
</dbReference>
<dbReference type="Gene3D" id="3.40.50.300">
    <property type="entry name" value="P-loop containing nucleotide triphosphate hydrolases"/>
    <property type="match status" value="1"/>
</dbReference>
<dbReference type="AlphaFoldDB" id="A0AAN6YI52"/>
<gene>
    <name evidence="3" type="ORF">QBC37DRAFT_273824</name>
</gene>
<evidence type="ECO:0000256" key="1">
    <source>
        <dbReference type="ARBA" id="ARBA00022737"/>
    </source>
</evidence>
<organism evidence="3 4">
    <name type="scientific">Rhypophila decipiens</name>
    <dbReference type="NCBI Taxonomy" id="261697"/>
    <lineage>
        <taxon>Eukaryota</taxon>
        <taxon>Fungi</taxon>
        <taxon>Dikarya</taxon>
        <taxon>Ascomycota</taxon>
        <taxon>Pezizomycotina</taxon>
        <taxon>Sordariomycetes</taxon>
        <taxon>Sordariomycetidae</taxon>
        <taxon>Sordariales</taxon>
        <taxon>Naviculisporaceae</taxon>
        <taxon>Rhypophila</taxon>
    </lineage>
</organism>
<name>A0AAN6YI52_9PEZI</name>
<evidence type="ECO:0000313" key="3">
    <source>
        <dbReference type="EMBL" id="KAK4218908.1"/>
    </source>
</evidence>
<comment type="caution">
    <text evidence="3">The sequence shown here is derived from an EMBL/GenBank/DDBJ whole genome shotgun (WGS) entry which is preliminary data.</text>
</comment>
<dbReference type="Proteomes" id="UP001301769">
    <property type="component" value="Unassembled WGS sequence"/>
</dbReference>
<protein>
    <recommendedName>
        <fullName evidence="2">Nephrocystin 3-like N-terminal domain-containing protein</fullName>
    </recommendedName>
</protein>
<dbReference type="InterPro" id="IPR056884">
    <property type="entry name" value="NPHP3-like_N"/>
</dbReference>
<keyword evidence="4" id="KW-1185">Reference proteome</keyword>